<feature type="transmembrane region" description="Helical" evidence="7">
    <location>
        <begin position="244"/>
        <end position="262"/>
    </location>
</feature>
<dbReference type="RefSeq" id="WP_131280770.1">
    <property type="nucleotide sequence ID" value="NZ_JBHSLR010000009.1"/>
</dbReference>
<dbReference type="InterPro" id="IPR017039">
    <property type="entry name" value="Virul_fac_BrkB"/>
</dbReference>
<feature type="region of interest" description="Disordered" evidence="6">
    <location>
        <begin position="1"/>
        <end position="22"/>
    </location>
</feature>
<keyword evidence="2" id="KW-1003">Cell membrane</keyword>
<name>A0A4Q9V0G8_9ACTO</name>
<proteinExistence type="predicted"/>
<evidence type="ECO:0000256" key="6">
    <source>
        <dbReference type="SAM" id="MobiDB-lite"/>
    </source>
</evidence>
<dbReference type="Pfam" id="PF03631">
    <property type="entry name" value="Virul_fac_BrkB"/>
    <property type="match status" value="1"/>
</dbReference>
<keyword evidence="5 7" id="KW-0472">Membrane</keyword>
<gene>
    <name evidence="8" type="ORF">EZJ44_04815</name>
</gene>
<dbReference type="PANTHER" id="PTHR30213">
    <property type="entry name" value="INNER MEMBRANE PROTEIN YHJD"/>
    <property type="match status" value="1"/>
</dbReference>
<dbReference type="GO" id="GO:0005886">
    <property type="term" value="C:plasma membrane"/>
    <property type="evidence" value="ECO:0007669"/>
    <property type="project" value="UniProtKB-SubCell"/>
</dbReference>
<feature type="transmembrane region" description="Helical" evidence="7">
    <location>
        <begin position="77"/>
        <end position="110"/>
    </location>
</feature>
<comment type="subcellular location">
    <subcellularLocation>
        <location evidence="1">Cell membrane</location>
        <topology evidence="1">Multi-pass membrane protein</topology>
    </subcellularLocation>
</comment>
<dbReference type="PANTHER" id="PTHR30213:SF1">
    <property type="entry name" value="INNER MEMBRANE PROTEIN YHJD"/>
    <property type="match status" value="1"/>
</dbReference>
<dbReference type="EMBL" id="SJDT01000003">
    <property type="protein sequence ID" value="TBW22149.1"/>
    <property type="molecule type" value="Genomic_DNA"/>
</dbReference>
<evidence type="ECO:0000256" key="1">
    <source>
        <dbReference type="ARBA" id="ARBA00004651"/>
    </source>
</evidence>
<sequence length="429" mass="46049">MGTMTSKTKRSSVEQGTDVQDFEAVNRDLEGALDATATWENEQAKHPDDDSLMSKINQIMAYVNGLRIMRALQRYGAVRGALLAGGLAYSALFAIAGALTIAFTAFSVIVGGNKALFDKIVEAVNTSLPGILKTESAPKGLIDPQSLIVDNPFNLITLVSIFVLLWSALSLMAGLRTAIQAMFGLARIPTNFAKAKLLDLAGFVVIGLGVLTSVGLSTVTAFFSEQLFDLIGLPDSWGNVILNGGTFIIGLVIDTLVFMFIFRYMAGARAPRRDLLLGSALAGFASSVLRIIGTTAVSSVSNNALLAPFAAIATILLWVNLIARVTLQAGAFIANPPEQLAITKAYYPHIDETPNYVTKSDLYTLDWEHDPISGIVLPDLRRGLIDKLNTKAAGKAKEMAKATEKEAKEQAKDSEQVKEEKGNEPKPSR</sequence>
<dbReference type="AlphaFoldDB" id="A0A4Q9V0G8"/>
<comment type="caution">
    <text evidence="8">The sequence shown here is derived from an EMBL/GenBank/DDBJ whole genome shotgun (WGS) entry which is preliminary data.</text>
</comment>
<keyword evidence="3 7" id="KW-0812">Transmembrane</keyword>
<reference evidence="8 9" key="1">
    <citation type="submission" date="2019-02" db="EMBL/GenBank/DDBJ databases">
        <title>Arcanobacterium bovis sp. nov., isolated from the milk of a cow with mastitis.</title>
        <authorList>
            <person name="Sammra O."/>
            <person name="Foster G."/>
            <person name="Hassan A."/>
            <person name="Alssahen M."/>
            <person name="Laemmler C."/>
            <person name="Borowiak M."/>
            <person name="Malorny B."/>
            <person name="Abdulmawjood A."/>
        </authorList>
    </citation>
    <scope>NUCLEOTIDE SEQUENCE [LARGE SCALE GENOMIC DNA]</scope>
    <source>
        <strain evidence="8 9">C605018/01/1</strain>
    </source>
</reference>
<feature type="region of interest" description="Disordered" evidence="6">
    <location>
        <begin position="395"/>
        <end position="429"/>
    </location>
</feature>
<keyword evidence="4 7" id="KW-1133">Transmembrane helix</keyword>
<dbReference type="OrthoDB" id="5143175at2"/>
<evidence type="ECO:0000256" key="3">
    <source>
        <dbReference type="ARBA" id="ARBA00022692"/>
    </source>
</evidence>
<feature type="transmembrane region" description="Helical" evidence="7">
    <location>
        <begin position="200"/>
        <end position="224"/>
    </location>
</feature>
<feature type="transmembrane region" description="Helical" evidence="7">
    <location>
        <begin position="274"/>
        <end position="293"/>
    </location>
</feature>
<dbReference type="Proteomes" id="UP000293036">
    <property type="component" value="Unassembled WGS sequence"/>
</dbReference>
<organism evidence="8 9">
    <name type="scientific">Arcanobacterium bovis</name>
    <dbReference type="NCBI Taxonomy" id="2529275"/>
    <lineage>
        <taxon>Bacteria</taxon>
        <taxon>Bacillati</taxon>
        <taxon>Actinomycetota</taxon>
        <taxon>Actinomycetes</taxon>
        <taxon>Actinomycetales</taxon>
        <taxon>Actinomycetaceae</taxon>
        <taxon>Arcanobacterium</taxon>
    </lineage>
</organism>
<keyword evidence="9" id="KW-1185">Reference proteome</keyword>
<evidence type="ECO:0000256" key="7">
    <source>
        <dbReference type="SAM" id="Phobius"/>
    </source>
</evidence>
<evidence type="ECO:0000313" key="8">
    <source>
        <dbReference type="EMBL" id="TBW22149.1"/>
    </source>
</evidence>
<feature type="transmembrane region" description="Helical" evidence="7">
    <location>
        <begin position="155"/>
        <end position="179"/>
    </location>
</feature>
<evidence type="ECO:0000256" key="2">
    <source>
        <dbReference type="ARBA" id="ARBA00022475"/>
    </source>
</evidence>
<evidence type="ECO:0000256" key="5">
    <source>
        <dbReference type="ARBA" id="ARBA00023136"/>
    </source>
</evidence>
<evidence type="ECO:0000256" key="4">
    <source>
        <dbReference type="ARBA" id="ARBA00022989"/>
    </source>
</evidence>
<protein>
    <submittedName>
        <fullName evidence="8">YihY/virulence factor BrkB family protein</fullName>
    </submittedName>
</protein>
<feature type="transmembrane region" description="Helical" evidence="7">
    <location>
        <begin position="305"/>
        <end position="323"/>
    </location>
</feature>
<evidence type="ECO:0000313" key="9">
    <source>
        <dbReference type="Proteomes" id="UP000293036"/>
    </source>
</evidence>
<accession>A0A4Q9V0G8</accession>